<feature type="domain" description="Ice-binding protein C-terminal" evidence="3">
    <location>
        <begin position="210"/>
        <end position="235"/>
    </location>
</feature>
<comment type="caution">
    <text evidence="4">The sequence shown here is derived from an EMBL/GenBank/DDBJ whole genome shotgun (WGS) entry which is preliminary data.</text>
</comment>
<keyword evidence="2" id="KW-1133">Transmembrane helix</keyword>
<keyword evidence="2" id="KW-0812">Transmembrane</keyword>
<evidence type="ECO:0000256" key="1">
    <source>
        <dbReference type="SAM" id="MobiDB-lite"/>
    </source>
</evidence>
<dbReference type="Pfam" id="PF07589">
    <property type="entry name" value="PEP-CTERM"/>
    <property type="match status" value="1"/>
</dbReference>
<proteinExistence type="predicted"/>
<feature type="transmembrane region" description="Helical" evidence="2">
    <location>
        <begin position="33"/>
        <end position="59"/>
    </location>
</feature>
<keyword evidence="2" id="KW-0472">Membrane</keyword>
<sequence length="236" mass="24109">MTCKPARLASRAGTTTPEADETRNEETDMNKTLGLCALLLAAALPAAAATGVFGSYLAIDPDGDGAATPIWFGGLQPGSSLLTSFNGASLGSFQLGATATLSGAELLTWKNGGSDVTGGVLNWRVDGGAYQSVAINFTSNATFQDRAGNSFGNAGDQRWASLTSAPNFLSGVAAGTHTLDVYFTAFTSAGQQLSGSAANPFTATFSVVSPVPEPSSLGLLLAGMGVIAWMRRSRRT</sequence>
<dbReference type="EMBL" id="NISI01000001">
    <property type="protein sequence ID" value="OWR05328.1"/>
    <property type="molecule type" value="Genomic_DNA"/>
</dbReference>
<dbReference type="InterPro" id="IPR013424">
    <property type="entry name" value="Ice-binding_C"/>
</dbReference>
<reference evidence="4 5" key="1">
    <citation type="journal article" date="2007" name="Int. J. Syst. Evol. Microbiol.">
        <title>Description of Pelomonas aquatica sp. nov. and Pelomonas puraquae sp. nov., isolated from industrial and haemodialysis water.</title>
        <authorList>
            <person name="Gomila M."/>
            <person name="Bowien B."/>
            <person name="Falsen E."/>
            <person name="Moore E.R."/>
            <person name="Lalucat J."/>
        </authorList>
    </citation>
    <scope>NUCLEOTIDE SEQUENCE [LARGE SCALE GENOMIC DNA]</scope>
    <source>
        <strain evidence="4 5">CCUG 52769</strain>
    </source>
</reference>
<dbReference type="AlphaFoldDB" id="A0A254NJP9"/>
<evidence type="ECO:0000259" key="3">
    <source>
        <dbReference type="Pfam" id="PF07589"/>
    </source>
</evidence>
<dbReference type="NCBIfam" id="TIGR02595">
    <property type="entry name" value="PEP_CTERM"/>
    <property type="match status" value="1"/>
</dbReference>
<evidence type="ECO:0000313" key="5">
    <source>
        <dbReference type="Proteomes" id="UP000197446"/>
    </source>
</evidence>
<protein>
    <recommendedName>
        <fullName evidence="3">Ice-binding protein C-terminal domain-containing protein</fullName>
    </recommendedName>
</protein>
<evidence type="ECO:0000256" key="2">
    <source>
        <dbReference type="SAM" id="Phobius"/>
    </source>
</evidence>
<gene>
    <name evidence="4" type="ORF">CDO81_02365</name>
</gene>
<accession>A0A254NJP9</accession>
<feature type="transmembrane region" description="Helical" evidence="2">
    <location>
        <begin position="214"/>
        <end position="230"/>
    </location>
</feature>
<keyword evidence="5" id="KW-1185">Reference proteome</keyword>
<organism evidence="4 5">
    <name type="scientific">Roseateles puraquae</name>
    <dbReference type="NCBI Taxonomy" id="431059"/>
    <lineage>
        <taxon>Bacteria</taxon>
        <taxon>Pseudomonadati</taxon>
        <taxon>Pseudomonadota</taxon>
        <taxon>Betaproteobacteria</taxon>
        <taxon>Burkholderiales</taxon>
        <taxon>Sphaerotilaceae</taxon>
        <taxon>Roseateles</taxon>
    </lineage>
</organism>
<feature type="region of interest" description="Disordered" evidence="1">
    <location>
        <begin position="1"/>
        <end position="26"/>
    </location>
</feature>
<evidence type="ECO:0000313" key="4">
    <source>
        <dbReference type="EMBL" id="OWR05328.1"/>
    </source>
</evidence>
<name>A0A254NJP9_9BURK</name>
<dbReference type="Proteomes" id="UP000197446">
    <property type="component" value="Unassembled WGS sequence"/>
</dbReference>